<keyword evidence="1" id="KW-0812">Transmembrane</keyword>
<gene>
    <name evidence="2" type="ORF">CEN91_210</name>
</gene>
<dbReference type="Proteomes" id="UP000315589">
    <property type="component" value="Unassembled WGS sequence"/>
</dbReference>
<dbReference type="AlphaFoldDB" id="A0A554LL73"/>
<dbReference type="EMBL" id="VMGI01000022">
    <property type="protein sequence ID" value="TSC93564.1"/>
    <property type="molecule type" value="Genomic_DNA"/>
</dbReference>
<evidence type="ECO:0000313" key="3">
    <source>
        <dbReference type="Proteomes" id="UP000315589"/>
    </source>
</evidence>
<accession>A0A554LL73</accession>
<name>A0A554LL73_9BACT</name>
<keyword evidence="1" id="KW-0472">Membrane</keyword>
<keyword evidence="1" id="KW-1133">Transmembrane helix</keyword>
<sequence length="37" mass="4203">MNEELAVFYFAGGIAILIIALIALPTIWENIRNKKKK</sequence>
<reference evidence="2 3" key="1">
    <citation type="submission" date="2017-07" db="EMBL/GenBank/DDBJ databases">
        <title>Mechanisms for carbon and nitrogen cycling indicate functional differentiation within the Candidate Phyla Radiation.</title>
        <authorList>
            <person name="Danczak R.E."/>
            <person name="Johnston M.D."/>
            <person name="Kenah C."/>
            <person name="Slattery M."/>
            <person name="Wrighton K.C."/>
            <person name="Wilkins M.J."/>
        </authorList>
    </citation>
    <scope>NUCLEOTIDE SEQUENCE [LARGE SCALE GENOMIC DNA]</scope>
    <source>
        <strain evidence="2">Licking1014_85</strain>
    </source>
</reference>
<proteinExistence type="predicted"/>
<feature type="transmembrane region" description="Helical" evidence="1">
    <location>
        <begin position="6"/>
        <end position="28"/>
    </location>
</feature>
<organism evidence="2 3">
    <name type="scientific">Candidatus Berkelbacteria bacterium Licking1014_85</name>
    <dbReference type="NCBI Taxonomy" id="2017148"/>
    <lineage>
        <taxon>Bacteria</taxon>
        <taxon>Candidatus Berkelbacteria</taxon>
    </lineage>
</organism>
<evidence type="ECO:0000256" key="1">
    <source>
        <dbReference type="SAM" id="Phobius"/>
    </source>
</evidence>
<comment type="caution">
    <text evidence="2">The sequence shown here is derived from an EMBL/GenBank/DDBJ whole genome shotgun (WGS) entry which is preliminary data.</text>
</comment>
<protein>
    <submittedName>
        <fullName evidence="2">Uncharacterized protein</fullName>
    </submittedName>
</protein>
<evidence type="ECO:0000313" key="2">
    <source>
        <dbReference type="EMBL" id="TSC93564.1"/>
    </source>
</evidence>